<feature type="region of interest" description="Disordered" evidence="17">
    <location>
        <begin position="503"/>
        <end position="530"/>
    </location>
</feature>
<keyword evidence="10 15" id="KW-0067">ATP-binding</keyword>
<evidence type="ECO:0000256" key="15">
    <source>
        <dbReference type="PROSITE-ProRule" id="PRU10141"/>
    </source>
</evidence>
<dbReference type="AlphaFoldDB" id="A0A8C4I5W0"/>
<dbReference type="Gene3D" id="1.10.510.10">
    <property type="entry name" value="Transferase(Phosphotransferase) domain 1"/>
    <property type="match status" value="1"/>
</dbReference>
<keyword evidence="11 16" id="KW-0175">Coiled coil</keyword>
<evidence type="ECO:0000259" key="18">
    <source>
        <dbReference type="PROSITE" id="PS50011"/>
    </source>
</evidence>
<dbReference type="GO" id="GO:0005737">
    <property type="term" value="C:cytoplasm"/>
    <property type="evidence" value="ECO:0007669"/>
    <property type="project" value="UniProtKB-SubCell"/>
</dbReference>
<evidence type="ECO:0000256" key="16">
    <source>
        <dbReference type="SAM" id="Coils"/>
    </source>
</evidence>
<evidence type="ECO:0000256" key="10">
    <source>
        <dbReference type="ARBA" id="ARBA00022840"/>
    </source>
</evidence>
<evidence type="ECO:0000256" key="13">
    <source>
        <dbReference type="ARBA" id="ARBA00047899"/>
    </source>
</evidence>
<evidence type="ECO:0000256" key="5">
    <source>
        <dbReference type="ARBA" id="ARBA00022527"/>
    </source>
</evidence>
<dbReference type="Gene3D" id="3.30.200.20">
    <property type="entry name" value="Phosphorylase Kinase, domain 1"/>
    <property type="match status" value="1"/>
</dbReference>
<feature type="binding site" evidence="15">
    <location>
        <position position="58"/>
    </location>
    <ligand>
        <name>ATP</name>
        <dbReference type="ChEBI" id="CHEBI:30616"/>
    </ligand>
</feature>
<keyword evidence="5" id="KW-0723">Serine/threonine-protein kinase</keyword>
<dbReference type="PANTHER" id="PTHR47167">
    <property type="entry name" value="SERINE/THREONINE-PROTEIN KINASE TAO1-LIKE PROTEIN"/>
    <property type="match status" value="1"/>
</dbReference>
<dbReference type="GeneTree" id="ENSGT00940000155796"/>
<dbReference type="InterPro" id="IPR000719">
    <property type="entry name" value="Prot_kinase_dom"/>
</dbReference>
<evidence type="ECO:0000256" key="3">
    <source>
        <dbReference type="ARBA" id="ARBA00012513"/>
    </source>
</evidence>
<dbReference type="SMART" id="SM00220">
    <property type="entry name" value="S_TKc"/>
    <property type="match status" value="1"/>
</dbReference>
<reference evidence="19" key="2">
    <citation type="submission" date="2025-09" db="UniProtKB">
        <authorList>
            <consortium name="Ensembl"/>
        </authorList>
    </citation>
    <scope>IDENTIFICATION</scope>
</reference>
<feature type="region of interest" description="Disordered" evidence="17">
    <location>
        <begin position="548"/>
        <end position="567"/>
    </location>
</feature>
<dbReference type="PANTHER" id="PTHR47167:SF8">
    <property type="entry name" value="SERINE_THREONINE-PROTEIN KINASE TAO1"/>
    <property type="match status" value="1"/>
</dbReference>
<dbReference type="Proteomes" id="UP000694389">
    <property type="component" value="Unassembled WGS sequence"/>
</dbReference>
<comment type="catalytic activity">
    <reaction evidence="13">
        <text>L-threonyl-[protein] + ATP = O-phospho-L-threonyl-[protein] + ADP + H(+)</text>
        <dbReference type="Rhea" id="RHEA:46608"/>
        <dbReference type="Rhea" id="RHEA-COMP:11060"/>
        <dbReference type="Rhea" id="RHEA-COMP:11605"/>
        <dbReference type="ChEBI" id="CHEBI:15378"/>
        <dbReference type="ChEBI" id="CHEBI:30013"/>
        <dbReference type="ChEBI" id="CHEBI:30616"/>
        <dbReference type="ChEBI" id="CHEBI:61977"/>
        <dbReference type="ChEBI" id="CHEBI:456216"/>
        <dbReference type="EC" id="2.7.11.1"/>
    </reaction>
</comment>
<evidence type="ECO:0000256" key="6">
    <source>
        <dbReference type="ARBA" id="ARBA00022679"/>
    </source>
</evidence>
<evidence type="ECO:0000256" key="2">
    <source>
        <dbReference type="ARBA" id="ARBA00008874"/>
    </source>
</evidence>
<dbReference type="GO" id="GO:0051493">
    <property type="term" value="P:regulation of cytoskeleton organization"/>
    <property type="evidence" value="ECO:0007669"/>
    <property type="project" value="TreeGrafter"/>
</dbReference>
<evidence type="ECO:0000256" key="7">
    <source>
        <dbReference type="ARBA" id="ARBA00022741"/>
    </source>
</evidence>
<evidence type="ECO:0000256" key="12">
    <source>
        <dbReference type="ARBA" id="ARBA00023204"/>
    </source>
</evidence>
<keyword evidence="7 15" id="KW-0547">Nucleotide-binding</keyword>
<name>A0A8C4I5W0_DICLA</name>
<dbReference type="InterPro" id="IPR017441">
    <property type="entry name" value="Protein_kinase_ATP_BS"/>
</dbReference>
<evidence type="ECO:0000256" key="17">
    <source>
        <dbReference type="SAM" id="MobiDB-lite"/>
    </source>
</evidence>
<feature type="domain" description="Protein kinase" evidence="18">
    <location>
        <begin position="28"/>
        <end position="281"/>
    </location>
</feature>
<dbReference type="FunFam" id="3.30.200.20:FF:000029">
    <property type="entry name" value="Serine/threonine-protein kinase TAO2, putative"/>
    <property type="match status" value="1"/>
</dbReference>
<dbReference type="FunFam" id="1.10.510.10:FF:000030">
    <property type="entry name" value="Serine/threonine-protein kinase TAO2, putative"/>
    <property type="match status" value="1"/>
</dbReference>
<dbReference type="SUPFAM" id="SSF56112">
    <property type="entry name" value="Protein kinase-like (PK-like)"/>
    <property type="match status" value="1"/>
</dbReference>
<dbReference type="InterPro" id="IPR051234">
    <property type="entry name" value="TAO_STE20_kinase"/>
</dbReference>
<feature type="compositionally biased region" description="Basic and acidic residues" evidence="17">
    <location>
        <begin position="503"/>
        <end position="517"/>
    </location>
</feature>
<evidence type="ECO:0000313" key="19">
    <source>
        <dbReference type="Ensembl" id="ENSDLAP00005052337.1"/>
    </source>
</evidence>
<evidence type="ECO:0000313" key="20">
    <source>
        <dbReference type="Proteomes" id="UP000694389"/>
    </source>
</evidence>
<dbReference type="Pfam" id="PF00069">
    <property type="entry name" value="Pkinase"/>
    <property type="match status" value="1"/>
</dbReference>
<comment type="subcellular location">
    <subcellularLocation>
        <location evidence="1">Cytoplasm</location>
    </subcellularLocation>
</comment>
<dbReference type="InterPro" id="IPR008271">
    <property type="entry name" value="Ser/Thr_kinase_AS"/>
</dbReference>
<evidence type="ECO:0000256" key="14">
    <source>
        <dbReference type="ARBA" id="ARBA00048679"/>
    </source>
</evidence>
<evidence type="ECO:0000256" key="8">
    <source>
        <dbReference type="ARBA" id="ARBA00022763"/>
    </source>
</evidence>
<sequence length="839" mass="99104">MPNSSRAGSLKDPEVADLFFKEDPEKLFADLREIGHGSFGAVYFARDVRTNEVVAIKKMSYSGKQSTEKWQDIIKEVKFLQRIQHPNSIEYKGCYLREHTAWLVMEYCLGSASDLLEVHKKPLQEVEIAAITHGALQGLAYLHSHNMIHRDIKAGNVLLTEPGQVKLADFGSASIACPANSFVGTPYWMAPEVILAMDEGQYDGKVDIWSLGITCIELAERKPPLFNMNAMSALYHIAQNESPMLQSSEWTDYFRNFVDSCLQKFPQDRPNSEELLKHAFVQRERPESVLIDLISRTKDAVRELDNLQYRKMKKILFQEAHNGPTTEAQDEEEVCHVTLSTAASVQFIDNFFNLQISVVVFYSIVHTFDLFTVSCSAVYMCAIILIFQEEETYNEESEPHTRPTEPQSPPAHTPRPKRNREHFATIRTASVIKEHEQDSELREQILGYKRMRRQHQKQLMALENKLKAEMDEHRLRLDKELENQRNSFAQEMEKLIKKHQASMEKDAKTFSNDEKKFQQHIQSQQKKELNSFLESQKREYKLRKEQLKEELNENQSTPKKEKQEWLSKQKENFQHYQAEEEANLQRRQRQYLELECRRFKRRILIARHNIEQDLVREELNKRQTQKDLEHAMLLRHHESMQELEFRQLNTIQKTRAELIRLQHQTELTNQQEYNKRRERELRRKHVMEVRQQPKSLKVRMHLQIKKQFQDTCKIQTRQYKALRNHLLETTPKSEHKAVLKRLKQEQHRKLAILAEQYDHSINEMLSTQALRLDETQEAQCQGLRMQLQQELELLNAYQSKIKMQTDAQHDRERKDLEQRVSLRRALLEQKVFSLLIILM</sequence>
<comment type="similarity">
    <text evidence="2">Belongs to the protein kinase superfamily. STE Ser/Thr protein kinase family. STE20 subfamily.</text>
</comment>
<dbReference type="PROSITE" id="PS00107">
    <property type="entry name" value="PROTEIN_KINASE_ATP"/>
    <property type="match status" value="1"/>
</dbReference>
<organism evidence="19 20">
    <name type="scientific">Dicentrarchus labrax</name>
    <name type="common">European seabass</name>
    <name type="synonym">Morone labrax</name>
    <dbReference type="NCBI Taxonomy" id="13489"/>
    <lineage>
        <taxon>Eukaryota</taxon>
        <taxon>Metazoa</taxon>
        <taxon>Chordata</taxon>
        <taxon>Craniata</taxon>
        <taxon>Vertebrata</taxon>
        <taxon>Euteleostomi</taxon>
        <taxon>Actinopterygii</taxon>
        <taxon>Neopterygii</taxon>
        <taxon>Teleostei</taxon>
        <taxon>Neoteleostei</taxon>
        <taxon>Acanthomorphata</taxon>
        <taxon>Eupercaria</taxon>
        <taxon>Moronidae</taxon>
        <taxon>Dicentrarchus</taxon>
    </lineage>
</organism>
<keyword evidence="20" id="KW-1185">Reference proteome</keyword>
<proteinExistence type="inferred from homology"/>
<evidence type="ECO:0000256" key="11">
    <source>
        <dbReference type="ARBA" id="ARBA00023054"/>
    </source>
</evidence>
<dbReference type="Ensembl" id="ENSDLAT00005055697.2">
    <property type="protein sequence ID" value="ENSDLAP00005052337.1"/>
    <property type="gene ID" value="ENSDLAG00005022489.2"/>
</dbReference>
<feature type="compositionally biased region" description="Basic and acidic residues" evidence="17">
    <location>
        <begin position="558"/>
        <end position="567"/>
    </location>
</feature>
<dbReference type="GO" id="GO:0005524">
    <property type="term" value="F:ATP binding"/>
    <property type="evidence" value="ECO:0007669"/>
    <property type="project" value="UniProtKB-UniRule"/>
</dbReference>
<accession>A0A8C4I5W0</accession>
<dbReference type="PROSITE" id="PS50011">
    <property type="entry name" value="PROTEIN_KINASE_DOM"/>
    <property type="match status" value="1"/>
</dbReference>
<evidence type="ECO:0000256" key="1">
    <source>
        <dbReference type="ARBA" id="ARBA00004496"/>
    </source>
</evidence>
<reference evidence="19" key="1">
    <citation type="submission" date="2025-08" db="UniProtKB">
        <authorList>
            <consortium name="Ensembl"/>
        </authorList>
    </citation>
    <scope>IDENTIFICATION</scope>
</reference>
<keyword evidence="9" id="KW-0418">Kinase</keyword>
<keyword evidence="4" id="KW-0963">Cytoplasm</keyword>
<keyword evidence="12" id="KW-0234">DNA repair</keyword>
<feature type="region of interest" description="Disordered" evidence="17">
    <location>
        <begin position="394"/>
        <end position="421"/>
    </location>
</feature>
<dbReference type="GO" id="GO:0004674">
    <property type="term" value="F:protein serine/threonine kinase activity"/>
    <property type="evidence" value="ECO:0007669"/>
    <property type="project" value="UniProtKB-KW"/>
</dbReference>
<keyword evidence="6" id="KW-0808">Transferase</keyword>
<keyword evidence="8" id="KW-0227">DNA damage</keyword>
<dbReference type="PROSITE" id="PS00108">
    <property type="entry name" value="PROTEIN_KINASE_ST"/>
    <property type="match status" value="1"/>
</dbReference>
<evidence type="ECO:0000256" key="9">
    <source>
        <dbReference type="ARBA" id="ARBA00022777"/>
    </source>
</evidence>
<dbReference type="InterPro" id="IPR011009">
    <property type="entry name" value="Kinase-like_dom_sf"/>
</dbReference>
<protein>
    <recommendedName>
        <fullName evidence="3">non-specific serine/threonine protein kinase</fullName>
        <ecNumber evidence="3">2.7.11.1</ecNumber>
    </recommendedName>
</protein>
<dbReference type="GO" id="GO:0006281">
    <property type="term" value="P:DNA repair"/>
    <property type="evidence" value="ECO:0007669"/>
    <property type="project" value="UniProtKB-KW"/>
</dbReference>
<comment type="catalytic activity">
    <reaction evidence="14">
        <text>L-seryl-[protein] + ATP = O-phospho-L-seryl-[protein] + ADP + H(+)</text>
        <dbReference type="Rhea" id="RHEA:17989"/>
        <dbReference type="Rhea" id="RHEA-COMP:9863"/>
        <dbReference type="Rhea" id="RHEA-COMP:11604"/>
        <dbReference type="ChEBI" id="CHEBI:15378"/>
        <dbReference type="ChEBI" id="CHEBI:29999"/>
        <dbReference type="ChEBI" id="CHEBI:30616"/>
        <dbReference type="ChEBI" id="CHEBI:83421"/>
        <dbReference type="ChEBI" id="CHEBI:456216"/>
        <dbReference type="EC" id="2.7.11.1"/>
    </reaction>
</comment>
<evidence type="ECO:0000256" key="4">
    <source>
        <dbReference type="ARBA" id="ARBA00022490"/>
    </source>
</evidence>
<feature type="coiled-coil region" evidence="16">
    <location>
        <begin position="445"/>
        <end position="498"/>
    </location>
</feature>
<dbReference type="EC" id="2.7.11.1" evidence="3"/>